<accession>A0A2Y9S2E6</accession>
<dbReference type="InParanoid" id="A0A2Y9S2E6"/>
<dbReference type="STRING" id="127582.A0A2Y9S2E6"/>
<evidence type="ECO:0000256" key="4">
    <source>
        <dbReference type="ARBA" id="ARBA00022443"/>
    </source>
</evidence>
<keyword evidence="7" id="KW-0130">Cell adhesion</keyword>
<dbReference type="InterPro" id="IPR014928">
    <property type="entry name" value="Serine_rich_dom"/>
</dbReference>
<sequence>MLKTCPLQRMHFHRKSVRTESPKVFCVLCFCLEKPLEWGAFVTCSHQEKKSKLFSFVVSSQMPEKQQLYDIPPSPQKAGPRPPVGQASKHSAPPVSPMVGRCSYSTLPNPQKSEWIYDAPVSPEKVSMGNMPLSSMYEEARPHSPPKLVPAFHGPSLDSSPSSLNQQLYKNVSRQKTLRLPEIPAYGLQAPRNTDALDEGVHYKVPSSFLIPHVEQQNTKPNIYDIPKAMANVPWGVRDLKKAGGATEPCVDHSSSWCSRPATSTSPEPDTLVVASSDSRRASMVSSCSSMSTDSSSSSSSEESAKELSVDLNVAKETVTALQHKVAGAVADLMLFVSRNWRFREYLEANIDKVHRAVDHVEESLREFLDFARWVQQTACHLTDSNLQARFKDQLQTISCSYQTLLETKESLDSCRWSLEILVTDKVQNSPDDLERFVMVARMVPEDIKRFASMVIANGRLLFKQNCEKEETLQLTPNAEFRLKKCIQLPQKENESHQRSSPFNKQRENGHSPELVKKNGTNVCGQNPGSLIPQPLSQQNLEKKIHLSEHCRLYFGALFKAIGVLTSSLSNGQPPETFITQSKLVILAGQKLVDTLCQETQERDARNEILGCSSHLCSLLRKLALATRDAVLQYPSPEALQHLQAEAKKLEQHTRQLRESLE</sequence>
<feature type="region of interest" description="Disordered" evidence="9">
    <location>
        <begin position="492"/>
        <end position="514"/>
    </location>
</feature>
<feature type="compositionally biased region" description="Pro residues" evidence="9">
    <location>
        <begin position="72"/>
        <end position="83"/>
    </location>
</feature>
<feature type="region of interest" description="Disordered" evidence="9">
    <location>
        <begin position="285"/>
        <end position="304"/>
    </location>
</feature>
<comment type="subcellular location">
    <subcellularLocation>
        <location evidence="1">Cell junction</location>
        <location evidence="1">Focal adhesion</location>
    </subcellularLocation>
    <subcellularLocation>
        <location evidence="2">Cytoplasm</location>
    </subcellularLocation>
</comment>
<evidence type="ECO:0000259" key="10">
    <source>
        <dbReference type="Pfam" id="PF08824"/>
    </source>
</evidence>
<dbReference type="GO" id="GO:0007155">
    <property type="term" value="P:cell adhesion"/>
    <property type="evidence" value="ECO:0007669"/>
    <property type="project" value="UniProtKB-KW"/>
</dbReference>
<dbReference type="InterPro" id="IPR021901">
    <property type="entry name" value="CAS_C"/>
</dbReference>
<gene>
    <name evidence="13" type="primary">CASS4</name>
</gene>
<dbReference type="Proteomes" id="UP000248480">
    <property type="component" value="Unplaced"/>
</dbReference>
<evidence type="ECO:0000256" key="1">
    <source>
        <dbReference type="ARBA" id="ARBA00004246"/>
    </source>
</evidence>
<comment type="similarity">
    <text evidence="3">Belongs to the CAS family.</text>
</comment>
<dbReference type="GO" id="GO:0005886">
    <property type="term" value="C:plasma membrane"/>
    <property type="evidence" value="ECO:0007669"/>
    <property type="project" value="TreeGrafter"/>
</dbReference>
<evidence type="ECO:0000313" key="12">
    <source>
        <dbReference type="Proteomes" id="UP000248480"/>
    </source>
</evidence>
<dbReference type="KEGG" id="tmu:101344090"/>
<dbReference type="InterPro" id="IPR038319">
    <property type="entry name" value="Serine_rich_sf"/>
</dbReference>
<feature type="domain" description="Serine rich protein interaction" evidence="10">
    <location>
        <begin position="311"/>
        <end position="466"/>
    </location>
</feature>
<keyword evidence="8" id="KW-0965">Cell junction</keyword>
<dbReference type="FunCoup" id="A0A2Y9S2E6">
    <property type="interactions" value="218"/>
</dbReference>
<dbReference type="Gene3D" id="1.20.120.830">
    <property type="entry name" value="Serine-rich domain"/>
    <property type="match status" value="1"/>
</dbReference>
<evidence type="ECO:0000256" key="8">
    <source>
        <dbReference type="ARBA" id="ARBA00022949"/>
    </source>
</evidence>
<evidence type="ECO:0000259" key="11">
    <source>
        <dbReference type="Pfam" id="PF12026"/>
    </source>
</evidence>
<dbReference type="CTD" id="57091"/>
<keyword evidence="12" id="KW-1185">Reference proteome</keyword>
<feature type="compositionally biased region" description="Basic and acidic residues" evidence="9">
    <location>
        <begin position="505"/>
        <end position="514"/>
    </location>
</feature>
<feature type="compositionally biased region" description="Low complexity" evidence="9">
    <location>
        <begin position="285"/>
        <end position="302"/>
    </location>
</feature>
<dbReference type="FunFam" id="1.20.120.830:FF:000001">
    <property type="entry name" value="BCAR1 scaffold protein, Cas family member"/>
    <property type="match status" value="1"/>
</dbReference>
<keyword evidence="6" id="KW-0597">Phosphoprotein</keyword>
<dbReference type="GeneID" id="101344090"/>
<feature type="region of interest" description="Disordered" evidence="9">
    <location>
        <begin position="244"/>
        <end position="279"/>
    </location>
</feature>
<organism evidence="12 13">
    <name type="scientific">Trichechus manatus latirostris</name>
    <name type="common">Florida manatee</name>
    <dbReference type="NCBI Taxonomy" id="127582"/>
    <lineage>
        <taxon>Eukaryota</taxon>
        <taxon>Metazoa</taxon>
        <taxon>Chordata</taxon>
        <taxon>Craniata</taxon>
        <taxon>Vertebrata</taxon>
        <taxon>Euteleostomi</taxon>
        <taxon>Mammalia</taxon>
        <taxon>Eutheria</taxon>
        <taxon>Afrotheria</taxon>
        <taxon>Sirenia</taxon>
        <taxon>Trichechidae</taxon>
        <taxon>Trichechus</taxon>
    </lineage>
</organism>
<feature type="region of interest" description="Disordered" evidence="9">
    <location>
        <begin position="68"/>
        <end position="95"/>
    </location>
</feature>
<dbReference type="Gene3D" id="1.20.120.230">
    <property type="entry name" value="Alpha-catenin/vinculin-like"/>
    <property type="match status" value="1"/>
</dbReference>
<dbReference type="PANTHER" id="PTHR10654:SF19">
    <property type="entry name" value="CAS SCAFFOLDING PROTEIN FAMILY MEMBER 4"/>
    <property type="match status" value="1"/>
</dbReference>
<dbReference type="Pfam" id="PF12026">
    <property type="entry name" value="CAS_C"/>
    <property type="match status" value="1"/>
</dbReference>
<keyword evidence="5" id="KW-0963">Cytoplasm</keyword>
<dbReference type="InterPro" id="IPR037362">
    <property type="entry name" value="CAS_fam"/>
</dbReference>
<dbReference type="GO" id="GO:0016477">
    <property type="term" value="P:cell migration"/>
    <property type="evidence" value="ECO:0007669"/>
    <property type="project" value="TreeGrafter"/>
</dbReference>
<reference evidence="13" key="1">
    <citation type="submission" date="2025-08" db="UniProtKB">
        <authorList>
            <consortium name="RefSeq"/>
        </authorList>
    </citation>
    <scope>IDENTIFICATION</scope>
</reference>
<evidence type="ECO:0000256" key="6">
    <source>
        <dbReference type="ARBA" id="ARBA00022553"/>
    </source>
</evidence>
<dbReference type="GO" id="GO:0005737">
    <property type="term" value="C:cytoplasm"/>
    <property type="evidence" value="ECO:0007669"/>
    <property type="project" value="UniProtKB-SubCell"/>
</dbReference>
<dbReference type="AlphaFoldDB" id="A0A2Y9S2E6"/>
<feature type="domain" description="CAS family C-terminal" evidence="11">
    <location>
        <begin position="474"/>
        <end position="661"/>
    </location>
</feature>
<evidence type="ECO:0000256" key="2">
    <source>
        <dbReference type="ARBA" id="ARBA00004496"/>
    </source>
</evidence>
<keyword evidence="4" id="KW-0728">SH3 domain</keyword>
<dbReference type="GO" id="GO:0005925">
    <property type="term" value="C:focal adhesion"/>
    <property type="evidence" value="ECO:0007669"/>
    <property type="project" value="UniProtKB-SubCell"/>
</dbReference>
<dbReference type="PANTHER" id="PTHR10654">
    <property type="entry name" value="CAS SCAFFOLDING PROTEIN"/>
    <property type="match status" value="1"/>
</dbReference>
<evidence type="ECO:0000256" key="5">
    <source>
        <dbReference type="ARBA" id="ARBA00022490"/>
    </source>
</evidence>
<dbReference type="Pfam" id="PF08824">
    <property type="entry name" value="Serine_rich"/>
    <property type="match status" value="1"/>
</dbReference>
<evidence type="ECO:0000256" key="3">
    <source>
        <dbReference type="ARBA" id="ARBA00007848"/>
    </source>
</evidence>
<evidence type="ECO:0000256" key="7">
    <source>
        <dbReference type="ARBA" id="ARBA00022889"/>
    </source>
</evidence>
<protein>
    <submittedName>
        <fullName evidence="13">Cas scaffolding protein family member 4</fullName>
    </submittedName>
</protein>
<evidence type="ECO:0000256" key="9">
    <source>
        <dbReference type="SAM" id="MobiDB-lite"/>
    </source>
</evidence>
<name>A0A2Y9S2E6_TRIMA</name>
<dbReference type="GO" id="GO:0007169">
    <property type="term" value="P:cell surface receptor protein tyrosine kinase signaling pathway"/>
    <property type="evidence" value="ECO:0007669"/>
    <property type="project" value="TreeGrafter"/>
</dbReference>
<proteinExistence type="inferred from homology"/>
<dbReference type="RefSeq" id="XP_023598564.1">
    <property type="nucleotide sequence ID" value="XM_023742796.1"/>
</dbReference>
<feature type="compositionally biased region" description="Polar residues" evidence="9">
    <location>
        <begin position="253"/>
        <end position="268"/>
    </location>
</feature>
<evidence type="ECO:0000313" key="13">
    <source>
        <dbReference type="RefSeq" id="XP_023598564.1"/>
    </source>
</evidence>